<organism evidence="2 3">
    <name type="scientific">Mycena pura</name>
    <dbReference type="NCBI Taxonomy" id="153505"/>
    <lineage>
        <taxon>Eukaryota</taxon>
        <taxon>Fungi</taxon>
        <taxon>Dikarya</taxon>
        <taxon>Basidiomycota</taxon>
        <taxon>Agaricomycotina</taxon>
        <taxon>Agaricomycetes</taxon>
        <taxon>Agaricomycetidae</taxon>
        <taxon>Agaricales</taxon>
        <taxon>Marasmiineae</taxon>
        <taxon>Mycenaceae</taxon>
        <taxon>Mycena</taxon>
    </lineage>
</organism>
<evidence type="ECO:0000313" key="2">
    <source>
        <dbReference type="EMBL" id="KAJ7214107.1"/>
    </source>
</evidence>
<reference evidence="2" key="1">
    <citation type="submission" date="2023-03" db="EMBL/GenBank/DDBJ databases">
        <title>Massive genome expansion in bonnet fungi (Mycena s.s.) driven by repeated elements and novel gene families across ecological guilds.</title>
        <authorList>
            <consortium name="Lawrence Berkeley National Laboratory"/>
            <person name="Harder C.B."/>
            <person name="Miyauchi S."/>
            <person name="Viragh M."/>
            <person name="Kuo A."/>
            <person name="Thoen E."/>
            <person name="Andreopoulos B."/>
            <person name="Lu D."/>
            <person name="Skrede I."/>
            <person name="Drula E."/>
            <person name="Henrissat B."/>
            <person name="Morin E."/>
            <person name="Kohler A."/>
            <person name="Barry K."/>
            <person name="LaButti K."/>
            <person name="Morin E."/>
            <person name="Salamov A."/>
            <person name="Lipzen A."/>
            <person name="Mereny Z."/>
            <person name="Hegedus B."/>
            <person name="Baldrian P."/>
            <person name="Stursova M."/>
            <person name="Weitz H."/>
            <person name="Taylor A."/>
            <person name="Grigoriev I.V."/>
            <person name="Nagy L.G."/>
            <person name="Martin F."/>
            <person name="Kauserud H."/>
        </authorList>
    </citation>
    <scope>NUCLEOTIDE SEQUENCE</scope>
    <source>
        <strain evidence="2">9144</strain>
    </source>
</reference>
<protein>
    <submittedName>
        <fullName evidence="2">Uncharacterized protein</fullName>
    </submittedName>
</protein>
<proteinExistence type="predicted"/>
<gene>
    <name evidence="2" type="ORF">GGX14DRAFT_618425</name>
</gene>
<feature type="region of interest" description="Disordered" evidence="1">
    <location>
        <begin position="394"/>
        <end position="427"/>
    </location>
</feature>
<sequence>MIGRRDALADSELSSASWIWLPEPDLVNNAPPGAVAFTKTFATPAGKTAATALIAITVDNNFTLWVNGQPIGATSSSGAEAWQNAQVLSAALNGSTNVFSVLGVNSNPETPGAANPAGLLAAIRVVYTDGSNDTIVSDASWLASGSIPPDFPLPADLSQFAPAEVAAKYGSGSWGTAVTVQQPQNFDAQNLTGSQWIWPTANAAANAAVGTVGFRKTVPTPSDKTASSVTVLATVDNTFQLYINGQFIGAPPHDDNAPTEAAGWAHAQRITADLTAASNVFTVIATNFAAQQGTGDSSAGFIGALLFTYTDGSGSVLRTDATWLASADVTSAAAFLAVPDAQLAPAVGQGAYGIAPWGMQLGVADVLSALRLPANNAAIGASISSMSPALTSSLPSSTPLPLPSNPVGSPLPSVPSPSDSPLPTTSDARAHYNDRAVLILPFIWAAVAISLF</sequence>
<accession>A0AAD6VIX1</accession>
<dbReference type="EMBL" id="JARJCW010000020">
    <property type="protein sequence ID" value="KAJ7214107.1"/>
    <property type="molecule type" value="Genomic_DNA"/>
</dbReference>
<name>A0AAD6VIX1_9AGAR</name>
<keyword evidence="3" id="KW-1185">Reference proteome</keyword>
<dbReference type="Proteomes" id="UP001219525">
    <property type="component" value="Unassembled WGS sequence"/>
</dbReference>
<evidence type="ECO:0000313" key="3">
    <source>
        <dbReference type="Proteomes" id="UP001219525"/>
    </source>
</evidence>
<dbReference type="AlphaFoldDB" id="A0AAD6VIX1"/>
<comment type="caution">
    <text evidence="2">The sequence shown here is derived from an EMBL/GenBank/DDBJ whole genome shotgun (WGS) entry which is preliminary data.</text>
</comment>
<dbReference type="Gene3D" id="2.60.120.260">
    <property type="entry name" value="Galactose-binding domain-like"/>
    <property type="match status" value="2"/>
</dbReference>
<evidence type="ECO:0000256" key="1">
    <source>
        <dbReference type="SAM" id="MobiDB-lite"/>
    </source>
</evidence>